<dbReference type="Gene3D" id="3.40.710.10">
    <property type="entry name" value="DD-peptidase/beta-lactamase superfamily"/>
    <property type="match status" value="1"/>
</dbReference>
<dbReference type="AlphaFoldDB" id="A0AA42BTI0"/>
<feature type="transmembrane region" description="Helical" evidence="1">
    <location>
        <begin position="12"/>
        <end position="31"/>
    </location>
</feature>
<protein>
    <recommendedName>
        <fullName evidence="2">Peptidase S11 D-alanyl-D-alanine carboxypeptidase A N-terminal domain-containing protein</fullName>
    </recommendedName>
</protein>
<organism evidence="3 4">
    <name type="scientific">Herbiconiux oxytropis</name>
    <dbReference type="NCBI Taxonomy" id="2970915"/>
    <lineage>
        <taxon>Bacteria</taxon>
        <taxon>Bacillati</taxon>
        <taxon>Actinomycetota</taxon>
        <taxon>Actinomycetes</taxon>
        <taxon>Micrococcales</taxon>
        <taxon>Microbacteriaceae</taxon>
        <taxon>Herbiconiux</taxon>
    </lineage>
</organism>
<reference evidence="3" key="1">
    <citation type="submission" date="2022-08" db="EMBL/GenBank/DDBJ databases">
        <authorList>
            <person name="Deng Y."/>
            <person name="Han X.-F."/>
            <person name="Zhang Y.-Q."/>
        </authorList>
    </citation>
    <scope>NUCLEOTIDE SEQUENCE</scope>
    <source>
        <strain evidence="3">CPCC 203407</strain>
    </source>
</reference>
<feature type="domain" description="Peptidase S11 D-alanyl-D-alanine carboxypeptidase A N-terminal" evidence="2">
    <location>
        <begin position="66"/>
        <end position="267"/>
    </location>
</feature>
<proteinExistence type="predicted"/>
<keyword evidence="4" id="KW-1185">Reference proteome</keyword>
<gene>
    <name evidence="3" type="ORF">N1028_00590</name>
</gene>
<dbReference type="RefSeq" id="WP_259524804.1">
    <property type="nucleotide sequence ID" value="NZ_JANLCK010000001.1"/>
</dbReference>
<keyword evidence="1" id="KW-1133">Transmembrane helix</keyword>
<accession>A0AA42BTI0</accession>
<evidence type="ECO:0000259" key="2">
    <source>
        <dbReference type="Pfam" id="PF00768"/>
    </source>
</evidence>
<evidence type="ECO:0000313" key="3">
    <source>
        <dbReference type="EMBL" id="MCS5724384.1"/>
    </source>
</evidence>
<name>A0AA42BTI0_9MICO</name>
<keyword evidence="1" id="KW-0472">Membrane</keyword>
<dbReference type="InterPro" id="IPR012338">
    <property type="entry name" value="Beta-lactam/transpept-like"/>
</dbReference>
<dbReference type="Proteomes" id="UP001165587">
    <property type="component" value="Unassembled WGS sequence"/>
</dbReference>
<dbReference type="GO" id="GO:0009002">
    <property type="term" value="F:serine-type D-Ala-D-Ala carboxypeptidase activity"/>
    <property type="evidence" value="ECO:0007669"/>
    <property type="project" value="InterPro"/>
</dbReference>
<keyword evidence="1" id="KW-0812">Transmembrane</keyword>
<dbReference type="SUPFAM" id="SSF56601">
    <property type="entry name" value="beta-lactamase/transpeptidase-like"/>
    <property type="match status" value="1"/>
</dbReference>
<sequence length="418" mass="43149">MAGSAGRKAIRAVVIVIGVFVILAIGLYGPATLVGPLPPATATLLETSADAGVTGTPTLPTTGASALVADGSDQVLATAGLPEAVPIGGSAKVITALVVLDAKPMEAGSPGGSVTVSREDYDGFVRYISESARAVPFIAGETWTQREMLQAALLGSSNNHADALARWAFGSIEGYLAAADAWLAERGLTSVELVDATGLDEGDVGTASDLALITALAFAEPAIAEVMAQDGAKLTGGRAVENLSSYLPDLGYLGLSRSYTDQAGICFLFALEVPVAGADETVTLYGALLREPDWETVDTDLETLASTAATTIRQTPVIAEGQPFVTYTTAWGETAQGVARSTETRMLWVTSPLEYRVDAEELSTASAGRDVGSVTVSTPDGDVTVLLELDARLGDPGPMWRLGNPVPVITAFIDSRTD</sequence>
<dbReference type="InterPro" id="IPR001967">
    <property type="entry name" value="Peptidase_S11_N"/>
</dbReference>
<comment type="caution">
    <text evidence="3">The sequence shown here is derived from an EMBL/GenBank/DDBJ whole genome shotgun (WGS) entry which is preliminary data.</text>
</comment>
<dbReference type="EMBL" id="JANLCK010000001">
    <property type="protein sequence ID" value="MCS5724384.1"/>
    <property type="molecule type" value="Genomic_DNA"/>
</dbReference>
<evidence type="ECO:0000256" key="1">
    <source>
        <dbReference type="SAM" id="Phobius"/>
    </source>
</evidence>
<dbReference type="GO" id="GO:0006508">
    <property type="term" value="P:proteolysis"/>
    <property type="evidence" value="ECO:0007669"/>
    <property type="project" value="InterPro"/>
</dbReference>
<dbReference type="Pfam" id="PF00768">
    <property type="entry name" value="Peptidase_S11"/>
    <property type="match status" value="1"/>
</dbReference>
<evidence type="ECO:0000313" key="4">
    <source>
        <dbReference type="Proteomes" id="UP001165587"/>
    </source>
</evidence>